<feature type="region of interest" description="Disordered" evidence="1">
    <location>
        <begin position="240"/>
        <end position="267"/>
    </location>
</feature>
<feature type="region of interest" description="Disordered" evidence="1">
    <location>
        <begin position="171"/>
        <end position="227"/>
    </location>
</feature>
<dbReference type="Proteomes" id="UP000037923">
    <property type="component" value="Unassembled WGS sequence"/>
</dbReference>
<organism evidence="2 3">
    <name type="scientific">Leptomonas pyrrhocoris</name>
    <name type="common">Firebug parasite</name>
    <dbReference type="NCBI Taxonomy" id="157538"/>
    <lineage>
        <taxon>Eukaryota</taxon>
        <taxon>Discoba</taxon>
        <taxon>Euglenozoa</taxon>
        <taxon>Kinetoplastea</taxon>
        <taxon>Metakinetoplastina</taxon>
        <taxon>Trypanosomatida</taxon>
        <taxon>Trypanosomatidae</taxon>
        <taxon>Leishmaniinae</taxon>
        <taxon>Leptomonas</taxon>
    </lineage>
</organism>
<dbReference type="AlphaFoldDB" id="A0A0M9G8R1"/>
<keyword evidence="3" id="KW-1185">Reference proteome</keyword>
<evidence type="ECO:0000256" key="1">
    <source>
        <dbReference type="SAM" id="MobiDB-lite"/>
    </source>
</evidence>
<feature type="compositionally biased region" description="Basic and acidic residues" evidence="1">
    <location>
        <begin position="243"/>
        <end position="259"/>
    </location>
</feature>
<dbReference type="GeneID" id="26901733"/>
<protein>
    <submittedName>
        <fullName evidence="2">Uncharacterized protein</fullName>
    </submittedName>
</protein>
<accession>A0A0M9G8R1</accession>
<sequence>MTSLPVLHLKATSPQNAVITDDPYETTATLYTFLRSVPSVAEKEVAFQTFMEALHAAPSSGRSALMRKPNHRTVQLLETVAVDSVFRHSPQTIPALARHSDRWVRRLGYGDGGARRSPPSPEQLPGPMGAASASGSGQPSPPRPPPPSMPQVVRAAEMHQFDDPYAAYEAQHGQRAEGANGEVGAEGRHDVRSGAGQGDGVAEGHLQYSGSTQAPDSPTGEHAVQPHRSHLFAEVSALTASESDAHEHDGRSGSDDRAGPHGGSADGIHPVLELIARQVEQAVTPLPEAGLSSPSTTTTALDELVKSKILRLTSRLDDAAEEVSAAMHEREAAEQVWSPYYSRLKTSMSFVEGLQQRLGSAISLYQLQRYERETLQQACVAVQMEALGLRLVLRDVRARLADAEETADPSVRHCIEDDALIERLRGVLSPQAGATAAE</sequence>
<dbReference type="EMBL" id="LGTL01000002">
    <property type="protein sequence ID" value="KPA85007.1"/>
    <property type="molecule type" value="Genomic_DNA"/>
</dbReference>
<evidence type="ECO:0000313" key="2">
    <source>
        <dbReference type="EMBL" id="KPA85007.1"/>
    </source>
</evidence>
<gene>
    <name evidence="2" type="ORF">ABB37_01438</name>
</gene>
<proteinExistence type="predicted"/>
<comment type="caution">
    <text evidence="2">The sequence shown here is derived from an EMBL/GenBank/DDBJ whole genome shotgun (WGS) entry which is preliminary data.</text>
</comment>
<evidence type="ECO:0000313" key="3">
    <source>
        <dbReference type="Proteomes" id="UP000037923"/>
    </source>
</evidence>
<feature type="region of interest" description="Disordered" evidence="1">
    <location>
        <begin position="108"/>
        <end position="150"/>
    </location>
</feature>
<dbReference type="VEuPathDB" id="TriTrypDB:LpyrH10_02_4120"/>
<dbReference type="OMA" id="RATDMHQ"/>
<name>A0A0M9G8R1_LEPPY</name>
<dbReference type="RefSeq" id="XP_015663446.1">
    <property type="nucleotide sequence ID" value="XM_015797926.1"/>
</dbReference>
<dbReference type="OrthoDB" id="246054at2759"/>
<feature type="compositionally biased region" description="Low complexity" evidence="1">
    <location>
        <begin position="125"/>
        <end position="138"/>
    </location>
</feature>
<reference evidence="2 3" key="1">
    <citation type="submission" date="2015-07" db="EMBL/GenBank/DDBJ databases">
        <title>High-quality genome of monoxenous trypanosomatid Leptomonas pyrrhocoris.</title>
        <authorList>
            <person name="Flegontov P."/>
            <person name="Butenko A."/>
            <person name="Firsov S."/>
            <person name="Vlcek C."/>
            <person name="Logacheva M.D."/>
            <person name="Field M."/>
            <person name="Filatov D."/>
            <person name="Flegontova O."/>
            <person name="Gerasimov E."/>
            <person name="Jackson A.P."/>
            <person name="Kelly S."/>
            <person name="Opperdoes F."/>
            <person name="O'Reilly A."/>
            <person name="Votypka J."/>
            <person name="Yurchenko V."/>
            <person name="Lukes J."/>
        </authorList>
    </citation>
    <scope>NUCLEOTIDE SEQUENCE [LARGE SCALE GENOMIC DNA]</scope>
    <source>
        <strain evidence="2">H10</strain>
    </source>
</reference>
<feature type="compositionally biased region" description="Pro residues" evidence="1">
    <location>
        <begin position="139"/>
        <end position="149"/>
    </location>
</feature>